<evidence type="ECO:0000313" key="2">
    <source>
        <dbReference type="Proteomes" id="UP000076798"/>
    </source>
</evidence>
<reference evidence="1 2" key="1">
    <citation type="journal article" date="2016" name="Mol. Biol. Evol.">
        <title>Comparative Genomics of Early-Diverging Mushroom-Forming Fungi Provides Insights into the Origins of Lignocellulose Decay Capabilities.</title>
        <authorList>
            <person name="Nagy L.G."/>
            <person name="Riley R."/>
            <person name="Tritt A."/>
            <person name="Adam C."/>
            <person name="Daum C."/>
            <person name="Floudas D."/>
            <person name="Sun H."/>
            <person name="Yadav J.S."/>
            <person name="Pangilinan J."/>
            <person name="Larsson K.H."/>
            <person name="Matsuura K."/>
            <person name="Barry K."/>
            <person name="Labutti K."/>
            <person name="Kuo R."/>
            <person name="Ohm R.A."/>
            <person name="Bhattacharya S.S."/>
            <person name="Shirouzu T."/>
            <person name="Yoshinaga Y."/>
            <person name="Martin F.M."/>
            <person name="Grigoriev I.V."/>
            <person name="Hibbett D.S."/>
        </authorList>
    </citation>
    <scope>NUCLEOTIDE SEQUENCE [LARGE SCALE GENOMIC DNA]</scope>
    <source>
        <strain evidence="1 2">HHB10207 ss-3</strain>
    </source>
</reference>
<evidence type="ECO:0008006" key="3">
    <source>
        <dbReference type="Google" id="ProtNLM"/>
    </source>
</evidence>
<dbReference type="SUPFAM" id="SSF50978">
    <property type="entry name" value="WD40 repeat-like"/>
    <property type="match status" value="1"/>
</dbReference>
<dbReference type="Proteomes" id="UP000076798">
    <property type="component" value="Unassembled WGS sequence"/>
</dbReference>
<protein>
    <recommendedName>
        <fullName evidence="3">WD40 repeat-like protein</fullName>
    </recommendedName>
</protein>
<sequence length="181" mass="18805">SAGSNGTTGAGTGAEGEVDTNDKVLYAALNSGKFDIHDLSSRTTVYTSSFPSHSPLTSIAFSSSLNTLITSNQAGVLAIYDTRNLETPLQQISRAGLDDSSPSISDISFIGENRKTIGVCTGDGTPFVLNWGVGDGEGLGVVTEELVGWDCDPIVGLANRARLDGEVAWVASADVVRTYSV</sequence>
<dbReference type="Gene3D" id="2.130.10.10">
    <property type="entry name" value="YVTN repeat-like/Quinoprotein amine dehydrogenase"/>
    <property type="match status" value="1"/>
</dbReference>
<dbReference type="STRING" id="1314776.A0A165X2J9"/>
<dbReference type="EMBL" id="KV428465">
    <property type="protein sequence ID" value="KZT31764.1"/>
    <property type="molecule type" value="Genomic_DNA"/>
</dbReference>
<gene>
    <name evidence="1" type="ORF">SISSUDRAFT_1123709</name>
</gene>
<organism evidence="1 2">
    <name type="scientific">Sistotremastrum suecicum HHB10207 ss-3</name>
    <dbReference type="NCBI Taxonomy" id="1314776"/>
    <lineage>
        <taxon>Eukaryota</taxon>
        <taxon>Fungi</taxon>
        <taxon>Dikarya</taxon>
        <taxon>Basidiomycota</taxon>
        <taxon>Agaricomycotina</taxon>
        <taxon>Agaricomycetes</taxon>
        <taxon>Sistotremastrales</taxon>
        <taxon>Sistotremastraceae</taxon>
        <taxon>Sistotremastrum</taxon>
    </lineage>
</organism>
<accession>A0A165X2J9</accession>
<dbReference type="InterPro" id="IPR015943">
    <property type="entry name" value="WD40/YVTN_repeat-like_dom_sf"/>
</dbReference>
<keyword evidence="2" id="KW-1185">Reference proteome</keyword>
<dbReference type="OrthoDB" id="10257301at2759"/>
<dbReference type="InterPro" id="IPR036322">
    <property type="entry name" value="WD40_repeat_dom_sf"/>
</dbReference>
<name>A0A165X2J9_9AGAM</name>
<evidence type="ECO:0000313" key="1">
    <source>
        <dbReference type="EMBL" id="KZT31764.1"/>
    </source>
</evidence>
<proteinExistence type="predicted"/>
<feature type="non-terminal residue" evidence="1">
    <location>
        <position position="1"/>
    </location>
</feature>
<dbReference type="AlphaFoldDB" id="A0A165X2J9"/>